<name>A0A7X5UUG7_9PSEU</name>
<feature type="compositionally biased region" description="Pro residues" evidence="1">
    <location>
        <begin position="27"/>
        <end position="46"/>
    </location>
</feature>
<comment type="caution">
    <text evidence="2">The sequence shown here is derived from an EMBL/GenBank/DDBJ whole genome shotgun (WGS) entry which is preliminary data.</text>
</comment>
<dbReference type="EMBL" id="JAAOYM010000002">
    <property type="protein sequence ID" value="NIJ14466.1"/>
    <property type="molecule type" value="Genomic_DNA"/>
</dbReference>
<evidence type="ECO:0000313" key="3">
    <source>
        <dbReference type="Proteomes" id="UP000545493"/>
    </source>
</evidence>
<keyword evidence="3" id="KW-1185">Reference proteome</keyword>
<gene>
    <name evidence="2" type="ORF">FHU38_004867</name>
</gene>
<feature type="compositionally biased region" description="Low complexity" evidence="1">
    <location>
        <begin position="60"/>
        <end position="78"/>
    </location>
</feature>
<evidence type="ECO:0000313" key="2">
    <source>
        <dbReference type="EMBL" id="NIJ14466.1"/>
    </source>
</evidence>
<accession>A0A7X5UUG7</accession>
<protein>
    <submittedName>
        <fullName evidence="2">Uncharacterized protein</fullName>
    </submittedName>
</protein>
<sequence>MNWQHQQQRVQPYPATPQPQQPTAAVAPPPPPQQQQQPQPPTPAPAQPAVLGAPQPPPSQQRQQAGPAAQPEAGTEAGYGYASATTAEVVRPQALAVAAPAGAPPSAPGGAGPTQSPPASDRGHRDWRVRRHRAIPRLRIGTHYAPDHALDQLQLTGASFGFRLGRNQSGLPAALSLFQPVPITACLIGGAWVAKLVAFRALRLGARVVVSSVEPDGWADLGRAATGRADRVVVLAADMAADVTASASRPVLRLHDAPHPPANETPAPWRTQLTVLRQLIPPHGPMLAQADLVVAQRLTPNETSVAAAALRLPPAMARQLSGLRDDMVATLTGTAQEFVWLEPTEPERTRLGRPSRS</sequence>
<dbReference type="Proteomes" id="UP000545493">
    <property type="component" value="Unassembled WGS sequence"/>
</dbReference>
<evidence type="ECO:0000256" key="1">
    <source>
        <dbReference type="SAM" id="MobiDB-lite"/>
    </source>
</evidence>
<reference evidence="2 3" key="1">
    <citation type="submission" date="2020-03" db="EMBL/GenBank/DDBJ databases">
        <title>Sequencing the genomes of 1000 actinobacteria strains.</title>
        <authorList>
            <person name="Klenk H.-P."/>
        </authorList>
    </citation>
    <scope>NUCLEOTIDE SEQUENCE [LARGE SCALE GENOMIC DNA]</scope>
    <source>
        <strain evidence="2 3">DSM 45685</strain>
    </source>
</reference>
<organism evidence="2 3">
    <name type="scientific">Saccharomonospora amisosensis</name>
    <dbReference type="NCBI Taxonomy" id="1128677"/>
    <lineage>
        <taxon>Bacteria</taxon>
        <taxon>Bacillati</taxon>
        <taxon>Actinomycetota</taxon>
        <taxon>Actinomycetes</taxon>
        <taxon>Pseudonocardiales</taxon>
        <taxon>Pseudonocardiaceae</taxon>
        <taxon>Saccharomonospora</taxon>
    </lineage>
</organism>
<dbReference type="AlphaFoldDB" id="A0A7X5UUG7"/>
<feature type="region of interest" description="Disordered" evidence="1">
    <location>
        <begin position="1"/>
        <end position="80"/>
    </location>
</feature>
<proteinExistence type="predicted"/>
<feature type="region of interest" description="Disordered" evidence="1">
    <location>
        <begin position="98"/>
        <end position="127"/>
    </location>
</feature>
<dbReference type="RefSeq" id="WP_167176461.1">
    <property type="nucleotide sequence ID" value="NZ_JAAOYM010000002.1"/>
</dbReference>